<dbReference type="Proteomes" id="UP000694416">
    <property type="component" value="Unplaced"/>
</dbReference>
<dbReference type="PANTHER" id="PTHR14566">
    <property type="entry name" value="CELL CYCLE REGULATOR OF NON-HOMOLOGOUS END JOINING"/>
    <property type="match status" value="1"/>
</dbReference>
<reference evidence="2" key="1">
    <citation type="submission" date="2025-08" db="UniProtKB">
        <authorList>
            <consortium name="Ensembl"/>
        </authorList>
    </citation>
    <scope>IDENTIFICATION</scope>
</reference>
<dbReference type="GO" id="GO:0005737">
    <property type="term" value="C:cytoplasm"/>
    <property type="evidence" value="ECO:0007669"/>
    <property type="project" value="TreeGrafter"/>
</dbReference>
<protein>
    <submittedName>
        <fullName evidence="2">Cell cycle regulator of NHEJ</fullName>
    </submittedName>
</protein>
<feature type="compositionally biased region" description="Low complexity" evidence="1">
    <location>
        <begin position="98"/>
        <end position="107"/>
    </location>
</feature>
<name>A0A8C9IK62_9PRIM</name>
<sequence length="165" mass="17877">METLQSETKKRVLPSWLTAQVATKNVAPAKAPKRMRMAAVPVAAARLPATRTVYCMNEAEIVDVALGILIESRKQEKACEQPALAGADNPELSPPCSLSPHTSSGSSSEEEDSGKEALAAGLSPSQRPGDSNSACSRSPKEEKEEEEEEEEEEDVLKYVREIFFS</sequence>
<keyword evidence="3" id="KW-1185">Reference proteome</keyword>
<dbReference type="GeneID" id="111524778"/>
<dbReference type="GO" id="GO:0006303">
    <property type="term" value="P:double-strand break repair via nonhomologous end joining"/>
    <property type="evidence" value="ECO:0007669"/>
    <property type="project" value="TreeGrafter"/>
</dbReference>
<feature type="compositionally biased region" description="Polar residues" evidence="1">
    <location>
        <begin position="123"/>
        <end position="136"/>
    </location>
</feature>
<evidence type="ECO:0000256" key="1">
    <source>
        <dbReference type="SAM" id="MobiDB-lite"/>
    </source>
</evidence>
<gene>
    <name evidence="2" type="primary">CYREN</name>
</gene>
<dbReference type="RefSeq" id="XP_023045848.1">
    <property type="nucleotide sequence ID" value="XM_023190080.2"/>
</dbReference>
<dbReference type="Ensembl" id="ENSPTET00000049068.1">
    <property type="protein sequence ID" value="ENSPTEP00000036124.1"/>
    <property type="gene ID" value="ENSPTEG00000034002.1"/>
</dbReference>
<organism evidence="2 3">
    <name type="scientific">Piliocolobus tephrosceles</name>
    <name type="common">Ugandan red Colobus</name>
    <dbReference type="NCBI Taxonomy" id="591936"/>
    <lineage>
        <taxon>Eukaryota</taxon>
        <taxon>Metazoa</taxon>
        <taxon>Chordata</taxon>
        <taxon>Craniata</taxon>
        <taxon>Vertebrata</taxon>
        <taxon>Euteleostomi</taxon>
        <taxon>Mammalia</taxon>
        <taxon>Eutheria</taxon>
        <taxon>Euarchontoglires</taxon>
        <taxon>Primates</taxon>
        <taxon>Haplorrhini</taxon>
        <taxon>Catarrhini</taxon>
        <taxon>Cercopithecidae</taxon>
        <taxon>Colobinae</taxon>
        <taxon>Piliocolobus</taxon>
    </lineage>
</organism>
<feature type="compositionally biased region" description="Acidic residues" evidence="1">
    <location>
        <begin position="143"/>
        <end position="154"/>
    </location>
</feature>
<accession>A0A8C9IK62</accession>
<dbReference type="AlphaFoldDB" id="A0A8C9IK62"/>
<reference evidence="2" key="2">
    <citation type="submission" date="2025-09" db="UniProtKB">
        <authorList>
            <consortium name="Ensembl"/>
        </authorList>
    </citation>
    <scope>IDENTIFICATION</scope>
</reference>
<dbReference type="RefSeq" id="XP_023045847.1">
    <property type="nucleotide sequence ID" value="XM_023190079.3"/>
</dbReference>
<evidence type="ECO:0000313" key="3">
    <source>
        <dbReference type="Proteomes" id="UP000694416"/>
    </source>
</evidence>
<dbReference type="Pfam" id="PF15325">
    <property type="entry name" value="MRI"/>
    <property type="match status" value="1"/>
</dbReference>
<dbReference type="KEGG" id="pteh:111524778"/>
<proteinExistence type="predicted"/>
<dbReference type="PANTHER" id="PTHR14566:SF0">
    <property type="entry name" value="CELL CYCLE REGULATOR OF NON-HOMOLOGOUS END JOINING"/>
    <property type="match status" value="1"/>
</dbReference>
<dbReference type="GO" id="GO:0005634">
    <property type="term" value="C:nucleus"/>
    <property type="evidence" value="ECO:0007669"/>
    <property type="project" value="TreeGrafter"/>
</dbReference>
<dbReference type="InterPro" id="IPR028278">
    <property type="entry name" value="MRI"/>
</dbReference>
<evidence type="ECO:0000313" key="2">
    <source>
        <dbReference type="Ensembl" id="ENSPTEP00000036124.1"/>
    </source>
</evidence>
<feature type="region of interest" description="Disordered" evidence="1">
    <location>
        <begin position="77"/>
        <end position="156"/>
    </location>
</feature>
<dbReference type="GO" id="GO:2001033">
    <property type="term" value="P:negative regulation of double-strand break repair via nonhomologous end joining"/>
    <property type="evidence" value="ECO:0007669"/>
    <property type="project" value="InterPro"/>
</dbReference>
<dbReference type="RefSeq" id="XP_023045849.1">
    <property type="nucleotide sequence ID" value="XM_023190081.3"/>
</dbReference>
<dbReference type="CTD" id="78996"/>